<evidence type="ECO:0000313" key="1">
    <source>
        <dbReference type="EMBL" id="MDI9257528.1"/>
    </source>
</evidence>
<dbReference type="EMBL" id="JASGBP010000004">
    <property type="protein sequence ID" value="MDI9257528.1"/>
    <property type="molecule type" value="Genomic_DNA"/>
</dbReference>
<dbReference type="Proteomes" id="UP001230035">
    <property type="component" value="Unassembled WGS sequence"/>
</dbReference>
<sequence length="227" mass="25815">MTAVSFGTHAEYTFSYKGTKLTKVAYKVDNQTNGNGYMKYFYTGDFITEIKAYNNSNQNTTKTVFSYNTSNRLIQVVKVDYTRDYGFKSVYQYNADGSVVMTGYSGDVTTQNTLSGITEKYYFQNGEIVTKELYGTTLQSTLTFTYDSAHHPLKNVTGAKAIRIYDFITDGLFGMEHNLMTQNYIDTNGNIENTMTMEGSYNQDNYPTTIYSVDALDTTSYTFQYNK</sequence>
<evidence type="ECO:0008006" key="3">
    <source>
        <dbReference type="Google" id="ProtNLM"/>
    </source>
</evidence>
<protein>
    <recommendedName>
        <fullName evidence="3">Type IV secretion protein Rhs</fullName>
    </recommendedName>
</protein>
<comment type="caution">
    <text evidence="1">The sequence shown here is derived from an EMBL/GenBank/DDBJ whole genome shotgun (WGS) entry which is preliminary data.</text>
</comment>
<proteinExistence type="predicted"/>
<dbReference type="RefSeq" id="WP_283239204.1">
    <property type="nucleotide sequence ID" value="NZ_JASGBP010000004.1"/>
</dbReference>
<evidence type="ECO:0000313" key="2">
    <source>
        <dbReference type="Proteomes" id="UP001230035"/>
    </source>
</evidence>
<organism evidence="1 2">
    <name type="scientific">Flavobacterium sedimenticola</name>
    <dbReference type="NCBI Taxonomy" id="3043286"/>
    <lineage>
        <taxon>Bacteria</taxon>
        <taxon>Pseudomonadati</taxon>
        <taxon>Bacteroidota</taxon>
        <taxon>Flavobacteriia</taxon>
        <taxon>Flavobacteriales</taxon>
        <taxon>Flavobacteriaceae</taxon>
        <taxon>Flavobacterium</taxon>
    </lineage>
</organism>
<gene>
    <name evidence="1" type="ORF">QHT84_08890</name>
</gene>
<reference evidence="1 2" key="1">
    <citation type="submission" date="2023-05" db="EMBL/GenBank/DDBJ databases">
        <title>Flavobacterium sedimenti sp. nov., isolated from the sediment.</title>
        <authorList>
            <person name="Wu N."/>
        </authorList>
    </citation>
    <scope>NUCLEOTIDE SEQUENCE [LARGE SCALE GENOMIC DNA]</scope>
    <source>
        <strain evidence="1 2">YZ-48</strain>
    </source>
</reference>
<name>A0ABT6XR14_9FLAO</name>
<keyword evidence="2" id="KW-1185">Reference proteome</keyword>
<accession>A0ABT6XR14</accession>